<dbReference type="SUPFAM" id="SSF53756">
    <property type="entry name" value="UDP-Glycosyltransferase/glycogen phosphorylase"/>
    <property type="match status" value="1"/>
</dbReference>
<evidence type="ECO:0000259" key="2">
    <source>
        <dbReference type="Pfam" id="PF13579"/>
    </source>
</evidence>
<evidence type="ECO:0000313" key="4">
    <source>
        <dbReference type="Proteomes" id="UP000304148"/>
    </source>
</evidence>
<dbReference type="Proteomes" id="UP000304148">
    <property type="component" value="Chromosome"/>
</dbReference>
<protein>
    <submittedName>
        <fullName evidence="3">Glycosyltransferase involved in cell wall bisynthesis</fullName>
    </submittedName>
</protein>
<evidence type="ECO:0000259" key="1">
    <source>
        <dbReference type="Pfam" id="PF00534"/>
    </source>
</evidence>
<dbReference type="InterPro" id="IPR001296">
    <property type="entry name" value="Glyco_trans_1"/>
</dbReference>
<organism evidence="3 4">
    <name type="scientific">Paenibacillus alvei</name>
    <name type="common">Bacillus alvei</name>
    <dbReference type="NCBI Taxonomy" id="44250"/>
    <lineage>
        <taxon>Bacteria</taxon>
        <taxon>Bacillati</taxon>
        <taxon>Bacillota</taxon>
        <taxon>Bacilli</taxon>
        <taxon>Bacillales</taxon>
        <taxon>Paenibacillaceae</taxon>
        <taxon>Paenibacillus</taxon>
    </lineage>
</organism>
<dbReference type="PANTHER" id="PTHR12526:SF622">
    <property type="entry name" value="GLYCOSYLTRANSFERASE (GROUP I)"/>
    <property type="match status" value="1"/>
</dbReference>
<dbReference type="CDD" id="cd03794">
    <property type="entry name" value="GT4_WbuB-like"/>
    <property type="match status" value="1"/>
</dbReference>
<feature type="domain" description="Glycosyl transferase family 1" evidence="1">
    <location>
        <begin position="225"/>
        <end position="389"/>
    </location>
</feature>
<dbReference type="Gene3D" id="3.40.50.2000">
    <property type="entry name" value="Glycogen Phosphorylase B"/>
    <property type="match status" value="2"/>
</dbReference>
<reference evidence="4" key="1">
    <citation type="submission" date="2018-08" db="EMBL/GenBank/DDBJ databases">
        <authorList>
            <person name="Chevrot R."/>
        </authorList>
    </citation>
    <scope>NUCLEOTIDE SEQUENCE [LARGE SCALE GENOMIC DNA]</scope>
</reference>
<gene>
    <name evidence="3" type="ORF">PBLR_14407</name>
</gene>
<dbReference type="RefSeq" id="WP_138187950.1">
    <property type="nucleotide sequence ID" value="NZ_LS992241.1"/>
</dbReference>
<evidence type="ECO:0000313" key="3">
    <source>
        <dbReference type="EMBL" id="SYX85985.1"/>
    </source>
</evidence>
<dbReference type="InterPro" id="IPR028098">
    <property type="entry name" value="Glyco_trans_4-like_N"/>
</dbReference>
<dbReference type="GO" id="GO:0016757">
    <property type="term" value="F:glycosyltransferase activity"/>
    <property type="evidence" value="ECO:0007669"/>
    <property type="project" value="InterPro"/>
</dbReference>
<proteinExistence type="predicted"/>
<dbReference type="PANTHER" id="PTHR12526">
    <property type="entry name" value="GLYCOSYLTRANSFERASE"/>
    <property type="match status" value="1"/>
</dbReference>
<dbReference type="EMBL" id="LS992241">
    <property type="protein sequence ID" value="SYX85985.1"/>
    <property type="molecule type" value="Genomic_DNA"/>
</dbReference>
<accession>A0A383RFW4</accession>
<sequence length="431" mass="48768">MSVAGMNIWIVNHYGVAPGTGGGTRHFDLAKQLVRQGASVTIFASAYGHQNWINHLEGSRNAVREVTYDGVRFVWLRTTAYKRNDWRRVKNMLDYTWRCYWEGRRRKESPDLIIGSLMHPAAAWIGSRLAAHHNAVFYFEERDLWPQTLIDFGKMSPNHPIVKALYWLESHLYRKASRIIVLFDKAADYVEKQSGLGSKVLVLPNGVDMERFALPLAELPSEVERQFEQWQGKFIAIYTGSHGISDGIHHLLEAAALSKGTDSNIQFVFVGDGPEKEALVKQAEQAGLTNVAFLPLVKKEAVPTLLARAHVGLIALRDASVYKWGMSFNKMYDYMASSLPTLLVGKIDDSVIAKEQIGLVLQDPEELSEALSKLARQMKDREEMGRRARAYVEREHDWERMSYKLSAAIAEDVGRNEKQVSKRNTAASYDV</sequence>
<feature type="domain" description="Glycosyltransferase subfamily 4-like N-terminal" evidence="2">
    <location>
        <begin position="20"/>
        <end position="206"/>
    </location>
</feature>
<keyword evidence="3" id="KW-0808">Transferase</keyword>
<name>A0A383RFW4_PAEAL</name>
<dbReference type="AlphaFoldDB" id="A0A383RFW4"/>
<dbReference type="Pfam" id="PF13579">
    <property type="entry name" value="Glyco_trans_4_4"/>
    <property type="match status" value="1"/>
</dbReference>
<dbReference type="Pfam" id="PF00534">
    <property type="entry name" value="Glycos_transf_1"/>
    <property type="match status" value="1"/>
</dbReference>